<accession>A0ABS0QFR7</accession>
<comment type="caution">
    <text evidence="2">The sequence shown here is derived from an EMBL/GenBank/DDBJ whole genome shotgun (WGS) entry which is preliminary data.</text>
</comment>
<keyword evidence="1" id="KW-0472">Membrane</keyword>
<organism evidence="2 3">
    <name type="scientific">Thermoactinomyces vulgaris</name>
    <dbReference type="NCBI Taxonomy" id="2026"/>
    <lineage>
        <taxon>Bacteria</taxon>
        <taxon>Bacillati</taxon>
        <taxon>Bacillota</taxon>
        <taxon>Bacilli</taxon>
        <taxon>Bacillales</taxon>
        <taxon>Thermoactinomycetaceae</taxon>
        <taxon>Thermoactinomyces</taxon>
    </lineage>
</organism>
<keyword evidence="1" id="KW-0812">Transmembrane</keyword>
<protein>
    <submittedName>
        <fullName evidence="2">Uncharacterized protein</fullName>
    </submittedName>
</protein>
<evidence type="ECO:0000256" key="1">
    <source>
        <dbReference type="SAM" id="Phobius"/>
    </source>
</evidence>
<dbReference type="RefSeq" id="WP_062842867.1">
    <property type="nucleotide sequence ID" value="NZ_CP039710.1"/>
</dbReference>
<name>A0ABS0QFR7_THEVU</name>
<keyword evidence="1" id="KW-1133">Transmembrane helix</keyword>
<reference evidence="2 3" key="1">
    <citation type="submission" date="2020-12" db="EMBL/GenBank/DDBJ databases">
        <title>WGS of Thermoactinomyces spp.</title>
        <authorList>
            <person name="Cheng K."/>
        </authorList>
    </citation>
    <scope>NUCLEOTIDE SEQUENCE [LARGE SCALE GENOMIC DNA]</scope>
    <source>
        <strain evidence="3">CICC 10650\ACCC 41061</strain>
    </source>
</reference>
<keyword evidence="3" id="KW-1185">Reference proteome</keyword>
<feature type="transmembrane region" description="Helical" evidence="1">
    <location>
        <begin position="34"/>
        <end position="52"/>
    </location>
</feature>
<evidence type="ECO:0000313" key="2">
    <source>
        <dbReference type="EMBL" id="MBH8587877.1"/>
    </source>
</evidence>
<gene>
    <name evidence="2" type="ORF">I8U22_03455</name>
</gene>
<sequence length="88" mass="10174">MKGKRMIELGISVALLIIAVPKLPFDLHGGGGTFFSLMWLTGLSLNIAANILEMKRLLKKERKEKMIRQYFRMLELKKTLKHRQITGY</sequence>
<dbReference type="EMBL" id="JAECVU010000001">
    <property type="protein sequence ID" value="MBH8587877.1"/>
    <property type="molecule type" value="Genomic_DNA"/>
</dbReference>
<evidence type="ECO:0000313" key="3">
    <source>
        <dbReference type="Proteomes" id="UP000641910"/>
    </source>
</evidence>
<dbReference type="Proteomes" id="UP000641910">
    <property type="component" value="Unassembled WGS sequence"/>
</dbReference>
<proteinExistence type="predicted"/>